<accession>A0AAD2GT93</accession>
<feature type="region of interest" description="Disordered" evidence="1">
    <location>
        <begin position="1"/>
        <end position="43"/>
    </location>
</feature>
<dbReference type="Pfam" id="PF20236">
    <property type="entry name" value="DUF6593"/>
    <property type="match status" value="1"/>
</dbReference>
<feature type="compositionally biased region" description="Polar residues" evidence="1">
    <location>
        <begin position="1"/>
        <end position="15"/>
    </location>
</feature>
<evidence type="ECO:0000313" key="4">
    <source>
        <dbReference type="Proteomes" id="UP001295794"/>
    </source>
</evidence>
<dbReference type="InterPro" id="IPR046528">
    <property type="entry name" value="DUF6593"/>
</dbReference>
<evidence type="ECO:0000313" key="3">
    <source>
        <dbReference type="EMBL" id="CAK5262897.1"/>
    </source>
</evidence>
<name>A0AAD2GT93_9AGAR</name>
<dbReference type="Proteomes" id="UP001295794">
    <property type="component" value="Unassembled WGS sequence"/>
</dbReference>
<proteinExistence type="predicted"/>
<evidence type="ECO:0000256" key="1">
    <source>
        <dbReference type="SAM" id="MobiDB-lite"/>
    </source>
</evidence>
<keyword evidence="4" id="KW-1185">Reference proteome</keyword>
<dbReference type="AlphaFoldDB" id="A0AAD2GT93"/>
<feature type="domain" description="DUF6593" evidence="2">
    <location>
        <begin position="84"/>
        <end position="213"/>
    </location>
</feature>
<organism evidence="3 4">
    <name type="scientific">Mycena citricolor</name>
    <dbReference type="NCBI Taxonomy" id="2018698"/>
    <lineage>
        <taxon>Eukaryota</taxon>
        <taxon>Fungi</taxon>
        <taxon>Dikarya</taxon>
        <taxon>Basidiomycota</taxon>
        <taxon>Agaricomycotina</taxon>
        <taxon>Agaricomycetes</taxon>
        <taxon>Agaricomycetidae</taxon>
        <taxon>Agaricales</taxon>
        <taxon>Marasmiineae</taxon>
        <taxon>Mycenaceae</taxon>
        <taxon>Mycena</taxon>
    </lineage>
</organism>
<sequence length="218" mass="24651">MTTETTRNSIASSAESELPDYLGSNLSQPPRYTRVRRPQIPLSYSFTPGDDLNTMMMMPPEESDDRGQYRVSVSLNLNPFVPFSYRTTVHRVEEAHESFIGDFELSPNQRRAILTIGDTTARLSDVMYATASRHWLWNWEGVGLRWDCRVTLEDGSPMCICYTRAESPAQLATFVPPPLDAPPPLPHAVLTIFPDGHHSFDHILLSALIVQRKLALDY</sequence>
<gene>
    <name evidence="3" type="ORF">MYCIT1_LOCUS1957</name>
</gene>
<reference evidence="3" key="1">
    <citation type="submission" date="2023-11" db="EMBL/GenBank/DDBJ databases">
        <authorList>
            <person name="De Vega J J."/>
            <person name="De Vega J J."/>
        </authorList>
    </citation>
    <scope>NUCLEOTIDE SEQUENCE</scope>
</reference>
<protein>
    <recommendedName>
        <fullName evidence="2">DUF6593 domain-containing protein</fullName>
    </recommendedName>
</protein>
<comment type="caution">
    <text evidence="3">The sequence shown here is derived from an EMBL/GenBank/DDBJ whole genome shotgun (WGS) entry which is preliminary data.</text>
</comment>
<dbReference type="EMBL" id="CAVNYO010000028">
    <property type="protein sequence ID" value="CAK5262897.1"/>
    <property type="molecule type" value="Genomic_DNA"/>
</dbReference>
<evidence type="ECO:0000259" key="2">
    <source>
        <dbReference type="Pfam" id="PF20236"/>
    </source>
</evidence>